<evidence type="ECO:0000256" key="2">
    <source>
        <dbReference type="SAM" id="SignalP"/>
    </source>
</evidence>
<keyword evidence="4" id="KW-1185">Reference proteome</keyword>
<dbReference type="EMBL" id="BLLF01001040">
    <property type="protein sequence ID" value="GFH16709.1"/>
    <property type="molecule type" value="Genomic_DNA"/>
</dbReference>
<feature type="chain" id="PRO_5025410913" evidence="2">
    <location>
        <begin position="27"/>
        <end position="81"/>
    </location>
</feature>
<dbReference type="GO" id="GO:0034220">
    <property type="term" value="P:monoatomic ion transmembrane transport"/>
    <property type="evidence" value="ECO:0007669"/>
    <property type="project" value="UniProtKB-KW"/>
</dbReference>
<keyword evidence="3" id="KW-0406">Ion transport</keyword>
<organism evidence="3 4">
    <name type="scientific">Haematococcus lacustris</name>
    <name type="common">Green alga</name>
    <name type="synonym">Haematococcus pluvialis</name>
    <dbReference type="NCBI Taxonomy" id="44745"/>
    <lineage>
        <taxon>Eukaryota</taxon>
        <taxon>Viridiplantae</taxon>
        <taxon>Chlorophyta</taxon>
        <taxon>core chlorophytes</taxon>
        <taxon>Chlorophyceae</taxon>
        <taxon>CS clade</taxon>
        <taxon>Chlamydomonadales</taxon>
        <taxon>Haematococcaceae</taxon>
        <taxon>Haematococcus</taxon>
    </lineage>
</organism>
<keyword evidence="1" id="KW-0472">Membrane</keyword>
<sequence>MMRPYWNFLCVVAAVLTGFSAPFAMAFDGSDDFNSYTWAMVEYWLVAVFSADILLTFFTQYDDQDSGTPVTSLPRIALNYA</sequence>
<keyword evidence="1" id="KW-0812">Transmembrane</keyword>
<feature type="transmembrane region" description="Helical" evidence="1">
    <location>
        <begin position="36"/>
        <end position="58"/>
    </location>
</feature>
<feature type="non-terminal residue" evidence="3">
    <location>
        <position position="81"/>
    </location>
</feature>
<comment type="caution">
    <text evidence="3">The sequence shown here is derived from an EMBL/GenBank/DDBJ whole genome shotgun (WGS) entry which is preliminary data.</text>
</comment>
<accession>A0A699ZBR8</accession>
<evidence type="ECO:0000313" key="3">
    <source>
        <dbReference type="EMBL" id="GFH16709.1"/>
    </source>
</evidence>
<protein>
    <submittedName>
        <fullName evidence="3">Potassium channel, NKT2-like protein</fullName>
    </submittedName>
</protein>
<evidence type="ECO:0000313" key="4">
    <source>
        <dbReference type="Proteomes" id="UP000485058"/>
    </source>
</evidence>
<keyword evidence="2" id="KW-0732">Signal</keyword>
<dbReference type="Proteomes" id="UP000485058">
    <property type="component" value="Unassembled WGS sequence"/>
</dbReference>
<reference evidence="3 4" key="1">
    <citation type="submission" date="2020-02" db="EMBL/GenBank/DDBJ databases">
        <title>Draft genome sequence of Haematococcus lacustris strain NIES-144.</title>
        <authorList>
            <person name="Morimoto D."/>
            <person name="Nakagawa S."/>
            <person name="Yoshida T."/>
            <person name="Sawayama S."/>
        </authorList>
    </citation>
    <scope>NUCLEOTIDE SEQUENCE [LARGE SCALE GENOMIC DNA]</scope>
    <source>
        <strain evidence="3 4">NIES-144</strain>
    </source>
</reference>
<keyword evidence="1" id="KW-1133">Transmembrane helix</keyword>
<evidence type="ECO:0000256" key="1">
    <source>
        <dbReference type="SAM" id="Phobius"/>
    </source>
</evidence>
<feature type="signal peptide" evidence="2">
    <location>
        <begin position="1"/>
        <end position="26"/>
    </location>
</feature>
<name>A0A699ZBR8_HAELA</name>
<dbReference type="AlphaFoldDB" id="A0A699ZBR8"/>
<gene>
    <name evidence="3" type="ORF">HaLaN_13186</name>
</gene>
<keyword evidence="3" id="KW-0813">Transport</keyword>
<keyword evidence="3" id="KW-0407">Ion channel</keyword>
<proteinExistence type="predicted"/>